<comment type="catalytic activity">
    <reaction evidence="1 7">
        <text>dTDP-4-dehydro-6-deoxy-alpha-D-glucose = dTDP-4-dehydro-beta-L-rhamnose</text>
        <dbReference type="Rhea" id="RHEA:16969"/>
        <dbReference type="ChEBI" id="CHEBI:57649"/>
        <dbReference type="ChEBI" id="CHEBI:62830"/>
        <dbReference type="EC" id="5.1.3.13"/>
    </reaction>
</comment>
<gene>
    <name evidence="8" type="ORF">SAMN05192540_1176</name>
</gene>
<dbReference type="Proteomes" id="UP000183038">
    <property type="component" value="Unassembled WGS sequence"/>
</dbReference>
<evidence type="ECO:0000256" key="4">
    <source>
        <dbReference type="ARBA" id="ARBA00019595"/>
    </source>
</evidence>
<sequence>MKISESKLKGCLILEPQIYSDERGMFFEVFRKKELEVFLGHNIDFVQENTSISKKGVLRGLHYQKGLGAQAKLVSVQRGEVIDVVVDLRPNSETFGQHIKVNLSDKNRISLYIPKGMAHGFVTLSNEVIFTYLCDNYYDPELESGILYSDPDLGIDWSYPISELIVSKKDMLLPSFKDLEK</sequence>
<dbReference type="EMBL" id="FNTB01000001">
    <property type="protein sequence ID" value="SEB65097.1"/>
    <property type="molecule type" value="Genomic_DNA"/>
</dbReference>
<dbReference type="GO" id="GO:0005829">
    <property type="term" value="C:cytosol"/>
    <property type="evidence" value="ECO:0007669"/>
    <property type="project" value="TreeGrafter"/>
</dbReference>
<dbReference type="SUPFAM" id="SSF51182">
    <property type="entry name" value="RmlC-like cupins"/>
    <property type="match status" value="1"/>
</dbReference>
<dbReference type="InterPro" id="IPR014710">
    <property type="entry name" value="RmlC-like_jellyroll"/>
</dbReference>
<protein>
    <recommendedName>
        <fullName evidence="4 7">dTDP-4-dehydrorhamnose 3,5-epimerase</fullName>
        <ecNumber evidence="3 7">5.1.3.13</ecNumber>
    </recommendedName>
    <alternativeName>
        <fullName evidence="7">Thymidine diphospho-4-keto-rhamnose 3,5-epimerase</fullName>
    </alternativeName>
</protein>
<dbReference type="PANTHER" id="PTHR21047:SF2">
    <property type="entry name" value="THYMIDINE DIPHOSPHO-4-KETO-RHAMNOSE 3,5-EPIMERASE"/>
    <property type="match status" value="1"/>
</dbReference>
<dbReference type="EC" id="5.1.3.13" evidence="3 7"/>
<keyword evidence="7" id="KW-0413">Isomerase</keyword>
<dbReference type="InterPro" id="IPR011051">
    <property type="entry name" value="RmlC_Cupin_sf"/>
</dbReference>
<dbReference type="CDD" id="cd00438">
    <property type="entry name" value="cupin_RmlC"/>
    <property type="match status" value="1"/>
</dbReference>
<dbReference type="InterPro" id="IPR000888">
    <property type="entry name" value="RmlC-like"/>
</dbReference>
<evidence type="ECO:0000313" key="9">
    <source>
        <dbReference type="Proteomes" id="UP000183038"/>
    </source>
</evidence>
<evidence type="ECO:0000256" key="2">
    <source>
        <dbReference type="ARBA" id="ARBA00001997"/>
    </source>
</evidence>
<comment type="function">
    <text evidence="2 7">Catalyzes the epimerization of the C3' and C5'positions of dTDP-6-deoxy-D-xylo-4-hexulose, forming dTDP-6-deoxy-L-lyxo-4-hexulose.</text>
</comment>
<organism evidence="8 9">
    <name type="scientific">Maribacter dokdonensis</name>
    <dbReference type="NCBI Taxonomy" id="320912"/>
    <lineage>
        <taxon>Bacteria</taxon>
        <taxon>Pseudomonadati</taxon>
        <taxon>Bacteroidota</taxon>
        <taxon>Flavobacteriia</taxon>
        <taxon>Flavobacteriales</taxon>
        <taxon>Flavobacteriaceae</taxon>
        <taxon>Maribacter</taxon>
    </lineage>
</organism>
<dbReference type="GO" id="GO:0008830">
    <property type="term" value="F:dTDP-4-dehydrorhamnose 3,5-epimerase activity"/>
    <property type="evidence" value="ECO:0007669"/>
    <property type="project" value="UniProtKB-UniRule"/>
</dbReference>
<evidence type="ECO:0000256" key="6">
    <source>
        <dbReference type="PIRSR" id="PIRSR600888-3"/>
    </source>
</evidence>
<dbReference type="RefSeq" id="WP_074670862.1">
    <property type="nucleotide sequence ID" value="NZ_FNTB01000001.1"/>
</dbReference>
<dbReference type="GO" id="GO:0019305">
    <property type="term" value="P:dTDP-rhamnose biosynthetic process"/>
    <property type="evidence" value="ECO:0007669"/>
    <property type="project" value="UniProtKB-UniRule"/>
</dbReference>
<reference evidence="8 9" key="1">
    <citation type="submission" date="2016-10" db="EMBL/GenBank/DDBJ databases">
        <authorList>
            <person name="de Groot N.N."/>
        </authorList>
    </citation>
    <scope>NUCLEOTIDE SEQUENCE [LARGE SCALE GENOMIC DNA]</scope>
    <source>
        <strain evidence="8 9">MAR_2009_71</strain>
    </source>
</reference>
<accession>A0A1H4L2X0</accession>
<comment type="pathway">
    <text evidence="7">Carbohydrate biosynthesis; dTDP-L-rhamnose biosynthesis.</text>
</comment>
<evidence type="ECO:0000256" key="1">
    <source>
        <dbReference type="ARBA" id="ARBA00001298"/>
    </source>
</evidence>
<name>A0A1H4L2X0_9FLAO</name>
<comment type="similarity">
    <text evidence="7">Belongs to the dTDP-4-dehydrorhamnose 3,5-epimerase family.</text>
</comment>
<dbReference type="Gene3D" id="2.60.120.10">
    <property type="entry name" value="Jelly Rolls"/>
    <property type="match status" value="1"/>
</dbReference>
<dbReference type="NCBIfam" id="TIGR01221">
    <property type="entry name" value="rmlC"/>
    <property type="match status" value="1"/>
</dbReference>
<evidence type="ECO:0000256" key="7">
    <source>
        <dbReference type="RuleBase" id="RU364069"/>
    </source>
</evidence>
<feature type="active site" description="Proton acceptor" evidence="5">
    <location>
        <position position="62"/>
    </location>
</feature>
<dbReference type="Pfam" id="PF00908">
    <property type="entry name" value="dTDP_sugar_isom"/>
    <property type="match status" value="1"/>
</dbReference>
<dbReference type="AlphaFoldDB" id="A0A1H4L2X0"/>
<dbReference type="PANTHER" id="PTHR21047">
    <property type="entry name" value="DTDP-6-DEOXY-D-GLUCOSE-3,5 EPIMERASE"/>
    <property type="match status" value="1"/>
</dbReference>
<evidence type="ECO:0000256" key="5">
    <source>
        <dbReference type="PIRSR" id="PIRSR600888-1"/>
    </source>
</evidence>
<evidence type="ECO:0000256" key="3">
    <source>
        <dbReference type="ARBA" id="ARBA00012098"/>
    </source>
</evidence>
<comment type="subunit">
    <text evidence="7">Homodimer.</text>
</comment>
<dbReference type="UniPathway" id="UPA00124"/>
<evidence type="ECO:0000313" key="8">
    <source>
        <dbReference type="EMBL" id="SEB65097.1"/>
    </source>
</evidence>
<feature type="site" description="Participates in a stacking interaction with the thymidine ring of dTDP-4-oxo-6-deoxyglucose" evidence="6">
    <location>
        <position position="138"/>
    </location>
</feature>
<proteinExistence type="inferred from homology"/>
<dbReference type="OrthoDB" id="9800680at2"/>
<feature type="active site" description="Proton donor" evidence="5">
    <location>
        <position position="132"/>
    </location>
</feature>
<dbReference type="GO" id="GO:0000271">
    <property type="term" value="P:polysaccharide biosynthetic process"/>
    <property type="evidence" value="ECO:0007669"/>
    <property type="project" value="TreeGrafter"/>
</dbReference>